<organism evidence="1 2">
    <name type="scientific">Meridianimaribacter flavus</name>
    <dbReference type="NCBI Taxonomy" id="571115"/>
    <lineage>
        <taxon>Bacteria</taxon>
        <taxon>Pseudomonadati</taxon>
        <taxon>Bacteroidota</taxon>
        <taxon>Flavobacteriia</taxon>
        <taxon>Flavobacteriales</taxon>
        <taxon>Flavobacteriaceae</taxon>
        <taxon>Meridianimaribacter</taxon>
    </lineage>
</organism>
<proteinExistence type="predicted"/>
<accession>A0ABY2G7Y3</accession>
<keyword evidence="2" id="KW-1185">Reference proteome</keyword>
<name>A0ABY2G7Y3_9FLAO</name>
<sequence>MEKYKRNYQGYDDREDYPKHNQLEAFINVFSFEF</sequence>
<gene>
    <name evidence="1" type="ORF">A8975_0087</name>
</gene>
<reference evidence="1 2" key="1">
    <citation type="submission" date="2019-03" db="EMBL/GenBank/DDBJ databases">
        <title>Genomic Encyclopedia of Type Strains, Phase III (KMG-III): the genomes of soil and plant-associated and newly described type strains.</title>
        <authorList>
            <person name="Whitman W."/>
        </authorList>
    </citation>
    <scope>NUCLEOTIDE SEQUENCE [LARGE SCALE GENOMIC DNA]</scope>
    <source>
        <strain evidence="1 2">CGMCC 1.10957</strain>
    </source>
</reference>
<dbReference type="EMBL" id="SOQZ01000001">
    <property type="protein sequence ID" value="TDY13497.1"/>
    <property type="molecule type" value="Genomic_DNA"/>
</dbReference>
<dbReference type="Proteomes" id="UP000294930">
    <property type="component" value="Unassembled WGS sequence"/>
</dbReference>
<protein>
    <submittedName>
        <fullName evidence="1">Uncharacterized protein</fullName>
    </submittedName>
</protein>
<evidence type="ECO:0000313" key="1">
    <source>
        <dbReference type="EMBL" id="TDY13497.1"/>
    </source>
</evidence>
<comment type="caution">
    <text evidence="1">The sequence shown here is derived from an EMBL/GenBank/DDBJ whole genome shotgun (WGS) entry which is preliminary data.</text>
</comment>
<evidence type="ECO:0000313" key="2">
    <source>
        <dbReference type="Proteomes" id="UP000294930"/>
    </source>
</evidence>